<sequence>MMDDKFSVLRVVKNPTIHRYAAYASTVPTAEEVYEYAMKVNPMDAALKAGVQQMSILGHELTYERLRDYEERLYGGSAERVISKYVNHMRKLCERWGIRTGDDQVLEELARQNQTVLEVTANPPPPGGYPIFDPEDIDDIFNGVEEGLRQDPNDILLLRLAAMLTLWIKGLRPIDGPWSRKDRYASIPEHVDEAEKYFKRVLELTPSDPKTICFYGKLQEAFRGNYDEAEVLYRKALEINCNHVLTLSFYSWFLRDIRNSSDWKLYHERRNLLIDRVRLCDYNMEKYFLPSIEKADLRPMYQAVAEGTLEGEYGMTPRKYLRVPAPTKQELMEVGYTEEQAERSQGGPVNDFDLEGEAGLWNWRGWYRSFWRHQDKLSEGNYTMRNPMGPSWREQRNMTKTYKIWKDVIYCLRHPGI</sequence>
<dbReference type="HOGENOM" id="CLU_659637_0_0_1"/>
<dbReference type="PaxDb" id="55529-EKX42800"/>
<reference evidence="1 3" key="1">
    <citation type="journal article" date="2012" name="Nature">
        <title>Algal genomes reveal evolutionary mosaicism and the fate of nucleomorphs.</title>
        <authorList>
            <consortium name="DOE Joint Genome Institute"/>
            <person name="Curtis B.A."/>
            <person name="Tanifuji G."/>
            <person name="Burki F."/>
            <person name="Gruber A."/>
            <person name="Irimia M."/>
            <person name="Maruyama S."/>
            <person name="Arias M.C."/>
            <person name="Ball S.G."/>
            <person name="Gile G.H."/>
            <person name="Hirakawa Y."/>
            <person name="Hopkins J.F."/>
            <person name="Kuo A."/>
            <person name="Rensing S.A."/>
            <person name="Schmutz J."/>
            <person name="Symeonidi A."/>
            <person name="Elias M."/>
            <person name="Eveleigh R.J."/>
            <person name="Herman E.K."/>
            <person name="Klute M.J."/>
            <person name="Nakayama T."/>
            <person name="Obornik M."/>
            <person name="Reyes-Prieto A."/>
            <person name="Armbrust E.V."/>
            <person name="Aves S.J."/>
            <person name="Beiko R.G."/>
            <person name="Coutinho P."/>
            <person name="Dacks J.B."/>
            <person name="Durnford D.G."/>
            <person name="Fast N.M."/>
            <person name="Green B.R."/>
            <person name="Grisdale C.J."/>
            <person name="Hempel F."/>
            <person name="Henrissat B."/>
            <person name="Hoppner M.P."/>
            <person name="Ishida K."/>
            <person name="Kim E."/>
            <person name="Koreny L."/>
            <person name="Kroth P.G."/>
            <person name="Liu Y."/>
            <person name="Malik S.B."/>
            <person name="Maier U.G."/>
            <person name="McRose D."/>
            <person name="Mock T."/>
            <person name="Neilson J.A."/>
            <person name="Onodera N.T."/>
            <person name="Poole A.M."/>
            <person name="Pritham E.J."/>
            <person name="Richards T.A."/>
            <person name="Rocap G."/>
            <person name="Roy S.W."/>
            <person name="Sarai C."/>
            <person name="Schaack S."/>
            <person name="Shirato S."/>
            <person name="Slamovits C.H."/>
            <person name="Spencer D.F."/>
            <person name="Suzuki S."/>
            <person name="Worden A.Z."/>
            <person name="Zauner S."/>
            <person name="Barry K."/>
            <person name="Bell C."/>
            <person name="Bharti A.K."/>
            <person name="Crow J.A."/>
            <person name="Grimwood J."/>
            <person name="Kramer R."/>
            <person name="Lindquist E."/>
            <person name="Lucas S."/>
            <person name="Salamov A."/>
            <person name="McFadden G.I."/>
            <person name="Lane C.E."/>
            <person name="Keeling P.J."/>
            <person name="Gray M.W."/>
            <person name="Grigoriev I.V."/>
            <person name="Archibald J.M."/>
        </authorList>
    </citation>
    <scope>NUCLEOTIDE SEQUENCE</scope>
    <source>
        <strain evidence="1 3">CCMP2712</strain>
    </source>
</reference>
<dbReference type="EMBL" id="JH993014">
    <property type="protein sequence ID" value="EKX42800.1"/>
    <property type="molecule type" value="Genomic_DNA"/>
</dbReference>
<dbReference type="InterPro" id="IPR011990">
    <property type="entry name" value="TPR-like_helical_dom_sf"/>
</dbReference>
<evidence type="ECO:0000313" key="2">
    <source>
        <dbReference type="EnsemblProtists" id="EKX42800"/>
    </source>
</evidence>
<dbReference type="EnsemblProtists" id="EKX42800">
    <property type="protein sequence ID" value="EKX42800"/>
    <property type="gene ID" value="GUITHDRAFT_140951"/>
</dbReference>
<dbReference type="SUPFAM" id="SSF48452">
    <property type="entry name" value="TPR-like"/>
    <property type="match status" value="1"/>
</dbReference>
<dbReference type="Gene3D" id="1.25.40.10">
    <property type="entry name" value="Tetratricopeptide repeat domain"/>
    <property type="match status" value="1"/>
</dbReference>
<gene>
    <name evidence="1" type="ORF">GUITHDRAFT_140951</name>
</gene>
<evidence type="ECO:0000313" key="3">
    <source>
        <dbReference type="Proteomes" id="UP000011087"/>
    </source>
</evidence>
<organism evidence="1">
    <name type="scientific">Guillardia theta (strain CCMP2712)</name>
    <name type="common">Cryptophyte</name>
    <dbReference type="NCBI Taxonomy" id="905079"/>
    <lineage>
        <taxon>Eukaryota</taxon>
        <taxon>Cryptophyceae</taxon>
        <taxon>Pyrenomonadales</taxon>
        <taxon>Geminigeraceae</taxon>
        <taxon>Guillardia</taxon>
    </lineage>
</organism>
<dbReference type="Proteomes" id="UP000011087">
    <property type="component" value="Unassembled WGS sequence"/>
</dbReference>
<protein>
    <submittedName>
        <fullName evidence="1 2">Uncharacterized protein</fullName>
    </submittedName>
</protein>
<dbReference type="RefSeq" id="XP_005829780.1">
    <property type="nucleotide sequence ID" value="XM_005829723.1"/>
</dbReference>
<proteinExistence type="predicted"/>
<evidence type="ECO:0000313" key="1">
    <source>
        <dbReference type="EMBL" id="EKX42800.1"/>
    </source>
</evidence>
<dbReference type="AlphaFoldDB" id="L1J404"/>
<accession>L1J404</accession>
<dbReference type="KEGG" id="gtt:GUITHDRAFT_140951"/>
<reference evidence="3" key="2">
    <citation type="submission" date="2012-11" db="EMBL/GenBank/DDBJ databases">
        <authorList>
            <person name="Kuo A."/>
            <person name="Curtis B.A."/>
            <person name="Tanifuji G."/>
            <person name="Burki F."/>
            <person name="Gruber A."/>
            <person name="Irimia M."/>
            <person name="Maruyama S."/>
            <person name="Arias M.C."/>
            <person name="Ball S.G."/>
            <person name="Gile G.H."/>
            <person name="Hirakawa Y."/>
            <person name="Hopkins J.F."/>
            <person name="Rensing S.A."/>
            <person name="Schmutz J."/>
            <person name="Symeonidi A."/>
            <person name="Elias M."/>
            <person name="Eveleigh R.J."/>
            <person name="Herman E.K."/>
            <person name="Klute M.J."/>
            <person name="Nakayama T."/>
            <person name="Obornik M."/>
            <person name="Reyes-Prieto A."/>
            <person name="Armbrust E.V."/>
            <person name="Aves S.J."/>
            <person name="Beiko R.G."/>
            <person name="Coutinho P."/>
            <person name="Dacks J.B."/>
            <person name="Durnford D.G."/>
            <person name="Fast N.M."/>
            <person name="Green B.R."/>
            <person name="Grisdale C."/>
            <person name="Hempe F."/>
            <person name="Henrissat B."/>
            <person name="Hoppner M.P."/>
            <person name="Ishida K.-I."/>
            <person name="Kim E."/>
            <person name="Koreny L."/>
            <person name="Kroth P.G."/>
            <person name="Liu Y."/>
            <person name="Malik S.-B."/>
            <person name="Maier U.G."/>
            <person name="McRose D."/>
            <person name="Mock T."/>
            <person name="Neilson J.A."/>
            <person name="Onodera N.T."/>
            <person name="Poole A.M."/>
            <person name="Pritham E.J."/>
            <person name="Richards T.A."/>
            <person name="Rocap G."/>
            <person name="Roy S.W."/>
            <person name="Sarai C."/>
            <person name="Schaack S."/>
            <person name="Shirato S."/>
            <person name="Slamovits C.H."/>
            <person name="Spencer D.F."/>
            <person name="Suzuki S."/>
            <person name="Worden A.Z."/>
            <person name="Zauner S."/>
            <person name="Barry K."/>
            <person name="Bell C."/>
            <person name="Bharti A.K."/>
            <person name="Crow J.A."/>
            <person name="Grimwood J."/>
            <person name="Kramer R."/>
            <person name="Lindquist E."/>
            <person name="Lucas S."/>
            <person name="Salamov A."/>
            <person name="McFadden G.I."/>
            <person name="Lane C.E."/>
            <person name="Keeling P.J."/>
            <person name="Gray M.W."/>
            <person name="Grigoriev I.V."/>
            <person name="Archibald J.M."/>
        </authorList>
    </citation>
    <scope>NUCLEOTIDE SEQUENCE</scope>
    <source>
        <strain evidence="3">CCMP2712</strain>
    </source>
</reference>
<reference evidence="2" key="3">
    <citation type="submission" date="2016-03" db="UniProtKB">
        <authorList>
            <consortium name="EnsemblProtists"/>
        </authorList>
    </citation>
    <scope>IDENTIFICATION</scope>
</reference>
<dbReference type="GeneID" id="17299544"/>
<name>L1J404_GUITC</name>
<keyword evidence="3" id="KW-1185">Reference proteome</keyword>